<keyword evidence="1" id="KW-1133">Transmembrane helix</keyword>
<dbReference type="Proteomes" id="UP000307362">
    <property type="component" value="Unassembled WGS sequence"/>
</dbReference>
<dbReference type="Gene3D" id="3.30.565.10">
    <property type="entry name" value="Histidine kinase-like ATPase, C-terminal domain"/>
    <property type="match status" value="1"/>
</dbReference>
<dbReference type="Pfam" id="PF06580">
    <property type="entry name" value="His_kinase"/>
    <property type="match status" value="1"/>
</dbReference>
<name>A0A5S3YNH2_9GAMM</name>
<feature type="transmembrane region" description="Helical" evidence="1">
    <location>
        <begin position="159"/>
        <end position="180"/>
    </location>
</feature>
<reference evidence="3 4" key="1">
    <citation type="submission" date="2017-12" db="EMBL/GenBank/DDBJ databases">
        <authorList>
            <person name="Paulsen S."/>
            <person name="Gram L.K."/>
        </authorList>
    </citation>
    <scope>NUCLEOTIDE SEQUENCE [LARGE SCALE GENOMIC DNA]</scope>
    <source>
        <strain evidence="3 4">S1189</strain>
    </source>
</reference>
<dbReference type="InterPro" id="IPR050640">
    <property type="entry name" value="Bact_2-comp_sensor_kinase"/>
</dbReference>
<evidence type="ECO:0000313" key="4">
    <source>
        <dbReference type="Proteomes" id="UP000307362"/>
    </source>
</evidence>
<comment type="caution">
    <text evidence="3">The sequence shown here is derived from an EMBL/GenBank/DDBJ whole genome shotgun (WGS) entry which is preliminary data.</text>
</comment>
<proteinExistence type="predicted"/>
<dbReference type="SUPFAM" id="SSF55874">
    <property type="entry name" value="ATPase domain of HSP90 chaperone/DNA topoisomerase II/histidine kinase"/>
    <property type="match status" value="1"/>
</dbReference>
<feature type="transmembrane region" description="Helical" evidence="1">
    <location>
        <begin position="38"/>
        <end position="64"/>
    </location>
</feature>
<keyword evidence="1" id="KW-0472">Membrane</keyword>
<gene>
    <name evidence="3" type="ORF">CWB73_19655</name>
</gene>
<dbReference type="GO" id="GO:0016020">
    <property type="term" value="C:membrane"/>
    <property type="evidence" value="ECO:0007669"/>
    <property type="project" value="InterPro"/>
</dbReference>
<sequence length="388" mass="44023">MIRCLYQLFQSSKLVMEINMGTIHRIEARSIVPMKQYWLCQLAVFIFILIVEVMMVVIVLKVPIDNLNGLLWRASVQTASFILLTHLLLKHGGNWVTNRLKSARITIWHMAILSLGVASLQVVSLHTVIPFLSPAGISDVIMQVGDGDKMNMMDDSSGLFSALLTNYFKSLAWASCYLTVVSRREKKVLITQLKEQQLASLQNQINPHFLFNSLNTIRGMIYQDQDKAAEIVTQLSELFRYNLTTDLRTHVSVEDEWQICENYLAIEQVRFGERLRVHFDCPQNLIKATLPCMSLLTLVENAVKHGIAHLPNGGELKIHVSEREGKVLVQVINPFDENRVKSGTQLGLANIQSRLELMFGQQAQLLISQERQQFKAIMEVPHAAESNN</sequence>
<feature type="transmembrane region" description="Helical" evidence="1">
    <location>
        <begin position="70"/>
        <end position="89"/>
    </location>
</feature>
<feature type="transmembrane region" description="Helical" evidence="1">
    <location>
        <begin position="110"/>
        <end position="132"/>
    </location>
</feature>
<dbReference type="InterPro" id="IPR036890">
    <property type="entry name" value="HATPase_C_sf"/>
</dbReference>
<dbReference type="EMBL" id="PNCM01000060">
    <property type="protein sequence ID" value="TMP77538.1"/>
    <property type="molecule type" value="Genomic_DNA"/>
</dbReference>
<evidence type="ECO:0000256" key="1">
    <source>
        <dbReference type="SAM" id="Phobius"/>
    </source>
</evidence>
<dbReference type="InterPro" id="IPR010559">
    <property type="entry name" value="Sig_transdc_His_kin_internal"/>
</dbReference>
<protein>
    <recommendedName>
        <fullName evidence="2">Signal transduction histidine kinase internal region domain-containing protein</fullName>
    </recommendedName>
</protein>
<evidence type="ECO:0000313" key="3">
    <source>
        <dbReference type="EMBL" id="TMP77538.1"/>
    </source>
</evidence>
<accession>A0A5S3YNH2</accession>
<dbReference type="PANTHER" id="PTHR34220">
    <property type="entry name" value="SENSOR HISTIDINE KINASE YPDA"/>
    <property type="match status" value="1"/>
</dbReference>
<dbReference type="AlphaFoldDB" id="A0A5S3YNH2"/>
<evidence type="ECO:0000259" key="2">
    <source>
        <dbReference type="Pfam" id="PF06580"/>
    </source>
</evidence>
<dbReference type="GO" id="GO:0000155">
    <property type="term" value="F:phosphorelay sensor kinase activity"/>
    <property type="evidence" value="ECO:0007669"/>
    <property type="project" value="InterPro"/>
</dbReference>
<feature type="domain" description="Signal transduction histidine kinase internal region" evidence="2">
    <location>
        <begin position="197"/>
        <end position="275"/>
    </location>
</feature>
<dbReference type="PANTHER" id="PTHR34220:SF7">
    <property type="entry name" value="SENSOR HISTIDINE KINASE YPDA"/>
    <property type="match status" value="1"/>
</dbReference>
<keyword evidence="1" id="KW-0812">Transmembrane</keyword>
<reference evidence="4" key="2">
    <citation type="submission" date="2019-06" db="EMBL/GenBank/DDBJ databases">
        <title>Co-occurence of chitin degradation, pigmentation and bioactivity in marine Pseudoalteromonas.</title>
        <authorList>
            <person name="Sonnenschein E.C."/>
            <person name="Bech P.K."/>
        </authorList>
    </citation>
    <scope>NUCLEOTIDE SEQUENCE [LARGE SCALE GENOMIC DNA]</scope>
    <source>
        <strain evidence="4">S1189</strain>
    </source>
</reference>
<organism evidence="3 4">
    <name type="scientific">Pseudoalteromonas phenolica</name>
    <dbReference type="NCBI Taxonomy" id="161398"/>
    <lineage>
        <taxon>Bacteria</taxon>
        <taxon>Pseudomonadati</taxon>
        <taxon>Pseudomonadota</taxon>
        <taxon>Gammaproteobacteria</taxon>
        <taxon>Alteromonadales</taxon>
        <taxon>Pseudoalteromonadaceae</taxon>
        <taxon>Pseudoalteromonas</taxon>
    </lineage>
</organism>